<name>A0A0P1AKL1_PLAHL</name>
<reference evidence="2" key="1">
    <citation type="submission" date="2014-09" db="EMBL/GenBank/DDBJ databases">
        <authorList>
            <person name="Sharma Rahul"/>
            <person name="Thines Marco"/>
        </authorList>
    </citation>
    <scope>NUCLEOTIDE SEQUENCE [LARGE SCALE GENOMIC DNA]</scope>
</reference>
<organism evidence="1 2">
    <name type="scientific">Plasmopara halstedii</name>
    <name type="common">Downy mildew of sunflower</name>
    <dbReference type="NCBI Taxonomy" id="4781"/>
    <lineage>
        <taxon>Eukaryota</taxon>
        <taxon>Sar</taxon>
        <taxon>Stramenopiles</taxon>
        <taxon>Oomycota</taxon>
        <taxon>Peronosporomycetes</taxon>
        <taxon>Peronosporales</taxon>
        <taxon>Peronosporaceae</taxon>
        <taxon>Plasmopara</taxon>
    </lineage>
</organism>
<proteinExistence type="predicted"/>
<dbReference type="EMBL" id="CCYD01000524">
    <property type="protein sequence ID" value="CEG41108.1"/>
    <property type="molecule type" value="Genomic_DNA"/>
</dbReference>
<dbReference type="RefSeq" id="XP_024577477.1">
    <property type="nucleotide sequence ID" value="XM_024726841.1"/>
</dbReference>
<dbReference type="Proteomes" id="UP000054928">
    <property type="component" value="Unassembled WGS sequence"/>
</dbReference>
<evidence type="ECO:0000313" key="1">
    <source>
        <dbReference type="EMBL" id="CEG41108.1"/>
    </source>
</evidence>
<evidence type="ECO:0000313" key="2">
    <source>
        <dbReference type="Proteomes" id="UP000054928"/>
    </source>
</evidence>
<protein>
    <submittedName>
        <fullName evidence="1">Uncharacterized protein</fullName>
    </submittedName>
</protein>
<dbReference type="GeneID" id="36406328"/>
<sequence>MTLIEHGVLEIAGGKFKKEQHATAERQLTVDRQQGKIINVDCYPSGIREAIGPTLQGKCPYAQE</sequence>
<dbReference type="AlphaFoldDB" id="A0A0P1AKL1"/>
<accession>A0A0P1AKL1</accession>
<keyword evidence="2" id="KW-1185">Reference proteome</keyword>